<comment type="caution">
    <text evidence="7">The sequence shown here is derived from an EMBL/GenBank/DDBJ whole genome shotgun (WGS) entry which is preliminary data.</text>
</comment>
<dbReference type="GO" id="GO:0005737">
    <property type="term" value="C:cytoplasm"/>
    <property type="evidence" value="ECO:0007669"/>
    <property type="project" value="UniProtKB-ARBA"/>
</dbReference>
<dbReference type="OrthoDB" id="28697at2759"/>
<sequence length="1207" mass="135849">MNNNNMLEEDGTACATNSTSNVRKEELSSRGRSRYYIGSVLYDVADAVPTDIPESSGRDSPVTSGQQTGETPSHQTVISELTQRLATSATCPNSLRADRVYDVPAKNHGDTLPADQGSGQVYDDVPEEAGHHGLSLRQQAVNLSYEDVPPVPMVINDMYHTLENATGPVAPLTRSNTVTSEDTIYELVDYSDGVDGSFKEPSGLLQKLTESLRVKKPKDRQVRGKSFQLDLQKHPSPQLPPCPEGLTEKQVKRRLIVHSIVEIENSYLEALISLLENYKHPLLKNGIIPSDRVEAIFYKLDDILDCHLMFRVGLHERIKNWDEHEQLGDDFTGIAKELVLESYSEFINNYMKSNKLIKESLKERNGLEGFIRQQMKKSKELIGPKDQMIKVVQRFPQYILQIKDLIKHTPPDHDDYMKLNIALSKLENVAYQLNEKKRASEEKLAAEVILTKLWGSKHVTESVLLRQDDVVEMVYNSNGKLVYQKGRRLLLFNDMVCLIKIENSGADEKITSKWKCPMKHVEYKENAADSMLRSRVTGNTGTLLIQSGSTQRLGSEIEAVNETAAIVHKELEDLTHDQLLLTKIMSLTSSLTQEYEPSGKVRVCGDFKQLNQRISIDQHPLPKLDDLMEKLRGGVYFSKLDLADAYLQLELDDEAKKLCVINTPFGLYRYNRMCFGIASSPAQFQRCMDSLTVELPGVAAYLDDLIITGSTVDEHWANLNRLLAKLQEHGFRLRLDKCEFFKTSVEYLGHVIDKEGKRPSESSIAALKQLPIPQDTQQVKAFLGKITYYGRFISNLADKAAPLYNLLKDGVSFAWTNSCQQAFTKLKKDVINATNLSHYDESQTLVLATDASSYGVGAVLSQQDADDIEKLTKACDVCKQLSAAPTQCFTEWPKTEHPWERVHLDFAGPFKDKMWLICIDAHSKFPYMGKMEIGQTSAKQTIQVLKDIFSLEGLPNTVVTDNGPQFTSSDFEAFCKQHGISHITSPPHHPPSNGEAERFVQTFKRSVEKNCVGGVPLTDSVRLTLATYRSLPHPALEWKTPAEVLHGRQPRCLLSLINPFNTRNYQTKSNNNTSSQFALNQQIDALTEPSTQGGLMRMNLARPRTTVQGRQQTIPYEPKSNPTSPTEPAAPDHVVQMMRAQNKMLTKEVAQRTDKISQLEKDKAALLKDLFEVKARLRSQQYPHSQQHGHRHHSVPPPSQFSESTLM</sequence>
<dbReference type="InterPro" id="IPR043128">
    <property type="entry name" value="Rev_trsase/Diguanyl_cyclase"/>
</dbReference>
<evidence type="ECO:0000256" key="3">
    <source>
        <dbReference type="SAM" id="MobiDB-lite"/>
    </source>
</evidence>
<protein>
    <submittedName>
        <fullName evidence="7">Uncharacterized protein</fullName>
    </submittedName>
</protein>
<evidence type="ECO:0000313" key="7">
    <source>
        <dbReference type="EMBL" id="KAF6025469.1"/>
    </source>
</evidence>
<dbReference type="PROSITE" id="PS50010">
    <property type="entry name" value="DH_2"/>
    <property type="match status" value="1"/>
</dbReference>
<feature type="region of interest" description="Disordered" evidence="3">
    <location>
        <begin position="49"/>
        <end position="76"/>
    </location>
</feature>
<dbReference type="InterPro" id="IPR036397">
    <property type="entry name" value="RNaseH_sf"/>
</dbReference>
<evidence type="ECO:0000259" key="5">
    <source>
        <dbReference type="PROSITE" id="PS50878"/>
    </source>
</evidence>
<keyword evidence="2" id="KW-0175">Coiled coil</keyword>
<dbReference type="AlphaFoldDB" id="A0A7J7JGL6"/>
<dbReference type="InterPro" id="IPR012337">
    <property type="entry name" value="RNaseH-like_sf"/>
</dbReference>
<dbReference type="SMART" id="SM00325">
    <property type="entry name" value="RhoGEF"/>
    <property type="match status" value="1"/>
</dbReference>
<dbReference type="FunFam" id="3.30.70.270:FF:000020">
    <property type="entry name" value="Transposon Tf2-6 polyprotein-like Protein"/>
    <property type="match status" value="1"/>
</dbReference>
<keyword evidence="1" id="KW-0511">Multifunctional enzyme</keyword>
<dbReference type="GO" id="GO:0003824">
    <property type="term" value="F:catalytic activity"/>
    <property type="evidence" value="ECO:0007669"/>
    <property type="project" value="UniProtKB-KW"/>
</dbReference>
<dbReference type="Gene3D" id="3.10.10.10">
    <property type="entry name" value="HIV Type 1 Reverse Transcriptase, subunit A, domain 1"/>
    <property type="match status" value="1"/>
</dbReference>
<dbReference type="InterPro" id="IPR043502">
    <property type="entry name" value="DNA/RNA_pol_sf"/>
</dbReference>
<dbReference type="InterPro" id="IPR050951">
    <property type="entry name" value="Retrovirus_Pol_polyprotein"/>
</dbReference>
<evidence type="ECO:0000256" key="1">
    <source>
        <dbReference type="ARBA" id="ARBA00023268"/>
    </source>
</evidence>
<dbReference type="GO" id="GO:0003676">
    <property type="term" value="F:nucleic acid binding"/>
    <property type="evidence" value="ECO:0007669"/>
    <property type="project" value="InterPro"/>
</dbReference>
<feature type="compositionally biased region" description="Polar residues" evidence="3">
    <location>
        <begin position="1105"/>
        <end position="1126"/>
    </location>
</feature>
<reference evidence="7" key="1">
    <citation type="submission" date="2020-06" db="EMBL/GenBank/DDBJ databases">
        <title>Draft genome of Bugula neritina, a colonial animal packing powerful symbionts and potential medicines.</title>
        <authorList>
            <person name="Rayko M."/>
        </authorList>
    </citation>
    <scope>NUCLEOTIDE SEQUENCE [LARGE SCALE GENOMIC DNA]</scope>
    <source>
        <strain evidence="7">Kwan_BN1</strain>
    </source>
</reference>
<keyword evidence="8" id="KW-1185">Reference proteome</keyword>
<evidence type="ECO:0000259" key="6">
    <source>
        <dbReference type="PROSITE" id="PS50994"/>
    </source>
</evidence>
<dbReference type="GO" id="GO:0051496">
    <property type="term" value="P:positive regulation of stress fiber assembly"/>
    <property type="evidence" value="ECO:0007669"/>
    <property type="project" value="UniProtKB-ARBA"/>
</dbReference>
<dbReference type="PANTHER" id="PTHR37984:SF5">
    <property type="entry name" value="PROTEIN NYNRIN-LIKE"/>
    <property type="match status" value="1"/>
</dbReference>
<dbReference type="SUPFAM" id="SSF53098">
    <property type="entry name" value="Ribonuclease H-like"/>
    <property type="match status" value="1"/>
</dbReference>
<dbReference type="CDD" id="cd01647">
    <property type="entry name" value="RT_LTR"/>
    <property type="match status" value="1"/>
</dbReference>
<dbReference type="Proteomes" id="UP000593567">
    <property type="component" value="Unassembled WGS sequence"/>
</dbReference>
<name>A0A7J7JGL6_BUGNE</name>
<feature type="domain" description="Reverse transcriptase" evidence="5">
    <location>
        <begin position="502"/>
        <end position="752"/>
    </location>
</feature>
<dbReference type="Gene3D" id="1.20.900.10">
    <property type="entry name" value="Dbl homology (DH) domain"/>
    <property type="match status" value="1"/>
</dbReference>
<dbReference type="GO" id="GO:0005085">
    <property type="term" value="F:guanyl-nucleotide exchange factor activity"/>
    <property type="evidence" value="ECO:0007669"/>
    <property type="project" value="InterPro"/>
</dbReference>
<evidence type="ECO:0000259" key="4">
    <source>
        <dbReference type="PROSITE" id="PS50010"/>
    </source>
</evidence>
<dbReference type="InterPro" id="IPR041577">
    <property type="entry name" value="RT_RNaseH_2"/>
</dbReference>
<feature type="region of interest" description="Disordered" evidence="3">
    <location>
        <begin position="1"/>
        <end position="30"/>
    </location>
</feature>
<dbReference type="Gene3D" id="3.30.70.270">
    <property type="match status" value="2"/>
</dbReference>
<gene>
    <name evidence="7" type="ORF">EB796_016222</name>
</gene>
<proteinExistence type="predicted"/>
<dbReference type="Pfam" id="PF00621">
    <property type="entry name" value="RhoGEF"/>
    <property type="match status" value="1"/>
</dbReference>
<dbReference type="GO" id="GO:0015074">
    <property type="term" value="P:DNA integration"/>
    <property type="evidence" value="ECO:0007669"/>
    <property type="project" value="InterPro"/>
</dbReference>
<feature type="region of interest" description="Disordered" evidence="3">
    <location>
        <begin position="1105"/>
        <end position="1130"/>
    </location>
</feature>
<feature type="compositionally biased region" description="Polar residues" evidence="3">
    <location>
        <begin position="61"/>
        <end position="76"/>
    </location>
</feature>
<dbReference type="InterPro" id="IPR000477">
    <property type="entry name" value="RT_dom"/>
</dbReference>
<dbReference type="PROSITE" id="PS50994">
    <property type="entry name" value="INTEGRASE"/>
    <property type="match status" value="1"/>
</dbReference>
<dbReference type="Pfam" id="PF00078">
    <property type="entry name" value="RVT_1"/>
    <property type="match status" value="1"/>
</dbReference>
<dbReference type="InterPro" id="IPR035899">
    <property type="entry name" value="DBL_dom_sf"/>
</dbReference>
<dbReference type="SUPFAM" id="SSF48065">
    <property type="entry name" value="DBL homology domain (DH-domain)"/>
    <property type="match status" value="1"/>
</dbReference>
<evidence type="ECO:0000313" key="8">
    <source>
        <dbReference type="Proteomes" id="UP000593567"/>
    </source>
</evidence>
<dbReference type="PANTHER" id="PTHR37984">
    <property type="entry name" value="PROTEIN CBG26694"/>
    <property type="match status" value="1"/>
</dbReference>
<dbReference type="SUPFAM" id="SSF56672">
    <property type="entry name" value="DNA/RNA polymerases"/>
    <property type="match status" value="1"/>
</dbReference>
<evidence type="ECO:0000256" key="2">
    <source>
        <dbReference type="SAM" id="Coils"/>
    </source>
</evidence>
<dbReference type="Gene3D" id="3.30.420.10">
    <property type="entry name" value="Ribonuclease H-like superfamily/Ribonuclease H"/>
    <property type="match status" value="1"/>
</dbReference>
<dbReference type="Pfam" id="PF00665">
    <property type="entry name" value="rve"/>
    <property type="match status" value="1"/>
</dbReference>
<feature type="domain" description="DH" evidence="4">
    <location>
        <begin position="252"/>
        <end position="436"/>
    </location>
</feature>
<dbReference type="InterPro" id="IPR001584">
    <property type="entry name" value="Integrase_cat-core"/>
</dbReference>
<dbReference type="FunFam" id="3.30.420.10:FF:000063">
    <property type="entry name" value="Retrovirus-related Pol polyprotein from transposon 297-like Protein"/>
    <property type="match status" value="1"/>
</dbReference>
<dbReference type="PROSITE" id="PS50878">
    <property type="entry name" value="RT_POL"/>
    <property type="match status" value="1"/>
</dbReference>
<dbReference type="EMBL" id="VXIV02002457">
    <property type="protein sequence ID" value="KAF6025469.1"/>
    <property type="molecule type" value="Genomic_DNA"/>
</dbReference>
<dbReference type="InterPro" id="IPR000219">
    <property type="entry name" value="DH_dom"/>
</dbReference>
<accession>A0A7J7JGL6</accession>
<dbReference type="CDD" id="cd00160">
    <property type="entry name" value="RhoGEF"/>
    <property type="match status" value="1"/>
</dbReference>
<dbReference type="FunFam" id="1.20.900.10:FF:000003">
    <property type="entry name" value="Rho guanine nucleotide exchange factor 10 like"/>
    <property type="match status" value="1"/>
</dbReference>
<feature type="domain" description="Integrase catalytic" evidence="6">
    <location>
        <begin position="894"/>
        <end position="1049"/>
    </location>
</feature>
<organism evidence="7 8">
    <name type="scientific">Bugula neritina</name>
    <name type="common">Brown bryozoan</name>
    <name type="synonym">Sertularia neritina</name>
    <dbReference type="NCBI Taxonomy" id="10212"/>
    <lineage>
        <taxon>Eukaryota</taxon>
        <taxon>Metazoa</taxon>
        <taxon>Spiralia</taxon>
        <taxon>Lophotrochozoa</taxon>
        <taxon>Bryozoa</taxon>
        <taxon>Gymnolaemata</taxon>
        <taxon>Cheilostomatida</taxon>
        <taxon>Flustrina</taxon>
        <taxon>Buguloidea</taxon>
        <taxon>Bugulidae</taxon>
        <taxon>Bugula</taxon>
    </lineage>
</organism>
<dbReference type="Pfam" id="PF19057">
    <property type="entry name" value="PH_19"/>
    <property type="match status" value="1"/>
</dbReference>
<feature type="coiled-coil region" evidence="2">
    <location>
        <begin position="1142"/>
        <end position="1176"/>
    </location>
</feature>
<feature type="region of interest" description="Disordered" evidence="3">
    <location>
        <begin position="1180"/>
        <end position="1207"/>
    </location>
</feature>
<dbReference type="Pfam" id="PF17919">
    <property type="entry name" value="RT_RNaseH_2"/>
    <property type="match status" value="1"/>
</dbReference>